<dbReference type="AlphaFoldDB" id="K2MD91"/>
<keyword evidence="3" id="KW-1185">Reference proteome</keyword>
<feature type="compositionally biased region" description="Low complexity" evidence="1">
    <location>
        <begin position="84"/>
        <end position="98"/>
    </location>
</feature>
<proteinExistence type="predicted"/>
<name>K2MD91_TRYCR</name>
<comment type="caution">
    <text evidence="2">The sequence shown here is derived from an EMBL/GenBank/DDBJ whole genome shotgun (WGS) entry which is preliminary data.</text>
</comment>
<organism evidence="2 3">
    <name type="scientific">Trypanosoma cruzi marinkellei</name>
    <dbReference type="NCBI Taxonomy" id="85056"/>
    <lineage>
        <taxon>Eukaryota</taxon>
        <taxon>Discoba</taxon>
        <taxon>Euglenozoa</taxon>
        <taxon>Kinetoplastea</taxon>
        <taxon>Metakinetoplastina</taxon>
        <taxon>Trypanosomatida</taxon>
        <taxon>Trypanosomatidae</taxon>
        <taxon>Trypanosoma</taxon>
        <taxon>Schizotrypanum</taxon>
    </lineage>
</organism>
<sequence length="885" mass="96345">MFDCPFESFFFLICMSFLWTHSHWITANFLFTCFLFLFLLCAEGGARRGGAEEVMSTYDNDSFEGSDTSLSPSPRSSLRDESDAAVIPSQPSASSVPIPVPVQQELTEATNRPAQALPVDTLADRADAATPTSPVDSTAAAAAAAADPLLASPAPLNSPPQRESMNSVGGDAAPKSVDKASVDTNLSHIEVKLGGLNAPSRANFKALSSYVAFGATPQGSTSFLSATTNEPLREAQKSVAAEMEEKKLPTETPAVILPMASETDDSSSRRESSIFSTLSQHLTKKQSREGESNPDGLRKESAVTAVAATHPLADEKKDAGAGGVGPAMAPLLLPQAGESQTRPAVPISLLSPSTELPGVQSNPFGVEGALASLPPPLPSRDPRQDPKIVELRETSEAVERLVRAFALLRGHVAAPSSDPLADAKGSYTTKDTEKLSSLRLQRGVGDAATLRVSQSGSRRPFLPRSKPVDESRDANEKAALQMSEAAVEEAIMCLVMELMQRDARQPFEENTGRKFIHPSLEFVGMDNFNLFPPSKPRKFPRSLQKIATPFSVFDGGMQTFAPGDHDASESLFHSVFQGLQKYVWSHVAATDRYTSNRFPPVSAHFAWALQLDLLLVCMQTLESRFAGERAGTKDGSAVWIQYEGPREAESLARNAAHCLPFEVIDAKQREKTVFRLEYWVTKDKMWTVLEALAASIREGIVSRSDGYRAFSSDEEIQIDPSALLPTRVPLFSLVPQERLGAAHDDERNGIRKGAAQEEQEEWRSNFFHIHPNTMESLAHALSTVGTELLESDSRLSGKNYEQSYKDATTAVAEAVCELLDDAGIRAAIQRRAKAKVAALSERREMHNTLSRQEKERFLIETAEAEAERVVQRILHEIRVDGARVT</sequence>
<feature type="region of interest" description="Disordered" evidence="1">
    <location>
        <begin position="150"/>
        <end position="178"/>
    </location>
</feature>
<gene>
    <name evidence="2" type="ORF">MOQ_003013</name>
</gene>
<feature type="compositionally biased region" description="Basic and acidic residues" evidence="1">
    <location>
        <begin position="286"/>
        <end position="298"/>
    </location>
</feature>
<evidence type="ECO:0000313" key="3">
    <source>
        <dbReference type="Proteomes" id="UP000007350"/>
    </source>
</evidence>
<dbReference type="OrthoDB" id="266289at2759"/>
<feature type="region of interest" description="Disordered" evidence="1">
    <location>
        <begin position="446"/>
        <end position="474"/>
    </location>
</feature>
<feature type="region of interest" description="Disordered" evidence="1">
    <location>
        <begin position="256"/>
        <end position="298"/>
    </location>
</feature>
<dbReference type="EMBL" id="AHKC01009420">
    <property type="protein sequence ID" value="EKF33123.1"/>
    <property type="molecule type" value="Genomic_DNA"/>
</dbReference>
<evidence type="ECO:0000313" key="2">
    <source>
        <dbReference type="EMBL" id="EKF33123.1"/>
    </source>
</evidence>
<protein>
    <submittedName>
        <fullName evidence="2">Uncharacterized protein</fullName>
    </submittedName>
</protein>
<reference evidence="2 3" key="1">
    <citation type="journal article" date="2012" name="BMC Genomics">
        <title>Comparative genomic analysis of human infective Trypanosoma cruzi lineages with the bat-restricted subspecies T. cruzi marinkellei.</title>
        <authorList>
            <person name="Franzen O."/>
            <person name="Talavera-Lopez C."/>
            <person name="Ochaya S."/>
            <person name="Butler C.E."/>
            <person name="Messenger L.A."/>
            <person name="Lewis M.D."/>
            <person name="Llewellyn M.S."/>
            <person name="Marinkelle C.J."/>
            <person name="Tyler K.M."/>
            <person name="Miles M.A."/>
            <person name="Andersson B."/>
        </authorList>
    </citation>
    <scope>NUCLEOTIDE SEQUENCE [LARGE SCALE GENOMIC DNA]</scope>
    <source>
        <strain evidence="2 3">B7</strain>
    </source>
</reference>
<accession>K2MD91</accession>
<feature type="compositionally biased region" description="Low complexity" evidence="1">
    <location>
        <begin position="66"/>
        <end position="76"/>
    </location>
</feature>
<dbReference type="Proteomes" id="UP000007350">
    <property type="component" value="Unassembled WGS sequence"/>
</dbReference>
<feature type="region of interest" description="Disordered" evidence="1">
    <location>
        <begin position="58"/>
        <end position="98"/>
    </location>
</feature>
<evidence type="ECO:0000256" key="1">
    <source>
        <dbReference type="SAM" id="MobiDB-lite"/>
    </source>
</evidence>